<feature type="domain" description="EAL" evidence="1">
    <location>
        <begin position="2"/>
        <end position="250"/>
    </location>
</feature>
<dbReference type="RefSeq" id="WP_089042932.1">
    <property type="nucleotide sequence ID" value="NZ_CP084487.1"/>
</dbReference>
<reference evidence="2" key="1">
    <citation type="submission" date="2022-06" db="EMBL/GenBank/DDBJ databases">
        <title>Physiological and biochemical characterization and genomic elucidation of a strain of the genus Ensifer adhaerens M8 that combines arsenic oxidation and chromium reduction.</title>
        <authorList>
            <person name="Li X."/>
            <person name="Yu c."/>
        </authorList>
    </citation>
    <scope>NUCLEOTIDE SEQUENCE</scope>
    <source>
        <strain evidence="2">M8</strain>
        <plasmid evidence="2">pA</plasmid>
    </source>
</reference>
<keyword evidence="2" id="KW-0614">Plasmid</keyword>
<dbReference type="EMBL" id="CP098808">
    <property type="protein sequence ID" value="USJ26135.1"/>
    <property type="molecule type" value="Genomic_DNA"/>
</dbReference>
<sequence length="255" mass="27610">MFDRVVEIFDHAAKEGRVGFSLQHVNAVADVGTVLYSECLGRIIRPDGEVMTASEFIRYLEAAGRIAALDRHMLTLAFDWLAHHPTGDLGCNISVESICDERNRTLLLDLLSTHRGLASRLVLELAESLPISALPTAGCFVRSVRELGYRVAVDDFGTGFSTPEALLSLPVDIVKIDGFFLRLGRPDAERFLLHMVGLASCVAPVVVVEGVETYAQFEAAQGAGATHVQGFLLSEPTLSPLFGGELRPAQTAMLC</sequence>
<gene>
    <name evidence="2" type="ORF">NE863_27185</name>
</gene>
<dbReference type="CDD" id="cd01948">
    <property type="entry name" value="EAL"/>
    <property type="match status" value="1"/>
</dbReference>
<dbReference type="SMART" id="SM00052">
    <property type="entry name" value="EAL"/>
    <property type="match status" value="1"/>
</dbReference>
<dbReference type="Gene3D" id="3.20.20.450">
    <property type="entry name" value="EAL domain"/>
    <property type="match status" value="1"/>
</dbReference>
<dbReference type="PROSITE" id="PS50883">
    <property type="entry name" value="EAL"/>
    <property type="match status" value="1"/>
</dbReference>
<dbReference type="Pfam" id="PF00563">
    <property type="entry name" value="EAL"/>
    <property type="match status" value="1"/>
</dbReference>
<evidence type="ECO:0000259" key="1">
    <source>
        <dbReference type="PROSITE" id="PS50883"/>
    </source>
</evidence>
<dbReference type="AlphaFoldDB" id="A0A9Q8YDF1"/>
<dbReference type="PANTHER" id="PTHR33121">
    <property type="entry name" value="CYCLIC DI-GMP PHOSPHODIESTERASE PDEF"/>
    <property type="match status" value="1"/>
</dbReference>
<evidence type="ECO:0000313" key="2">
    <source>
        <dbReference type="EMBL" id="USJ26135.1"/>
    </source>
</evidence>
<dbReference type="PANTHER" id="PTHR33121:SF79">
    <property type="entry name" value="CYCLIC DI-GMP PHOSPHODIESTERASE PDED-RELATED"/>
    <property type="match status" value="1"/>
</dbReference>
<evidence type="ECO:0000313" key="3">
    <source>
        <dbReference type="Proteomes" id="UP001055460"/>
    </source>
</evidence>
<dbReference type="InterPro" id="IPR001633">
    <property type="entry name" value="EAL_dom"/>
</dbReference>
<dbReference type="InterPro" id="IPR035919">
    <property type="entry name" value="EAL_sf"/>
</dbReference>
<organism evidence="2 3">
    <name type="scientific">Ensifer adhaerens</name>
    <name type="common">Sinorhizobium morelense</name>
    <dbReference type="NCBI Taxonomy" id="106592"/>
    <lineage>
        <taxon>Bacteria</taxon>
        <taxon>Pseudomonadati</taxon>
        <taxon>Pseudomonadota</taxon>
        <taxon>Alphaproteobacteria</taxon>
        <taxon>Hyphomicrobiales</taxon>
        <taxon>Rhizobiaceae</taxon>
        <taxon>Sinorhizobium/Ensifer group</taxon>
        <taxon>Ensifer</taxon>
    </lineage>
</organism>
<name>A0A9Q8YDF1_ENSAD</name>
<dbReference type="Proteomes" id="UP001055460">
    <property type="component" value="Plasmid pA"/>
</dbReference>
<accession>A0A9Q8YDF1</accession>
<dbReference type="SUPFAM" id="SSF141868">
    <property type="entry name" value="EAL domain-like"/>
    <property type="match status" value="1"/>
</dbReference>
<proteinExistence type="predicted"/>
<dbReference type="InterPro" id="IPR050706">
    <property type="entry name" value="Cyclic-di-GMP_PDE-like"/>
</dbReference>
<dbReference type="GO" id="GO:0071111">
    <property type="term" value="F:cyclic-guanylate-specific phosphodiesterase activity"/>
    <property type="evidence" value="ECO:0007669"/>
    <property type="project" value="InterPro"/>
</dbReference>
<geneLocation type="plasmid" evidence="2 3">
    <name>pA</name>
</geneLocation>
<protein>
    <submittedName>
        <fullName evidence="2">EAL domain-containing protein</fullName>
    </submittedName>
</protein>